<dbReference type="EMBL" id="HBII01040380">
    <property type="protein sequence ID" value="CAE0358014.1"/>
    <property type="molecule type" value="Transcribed_RNA"/>
</dbReference>
<dbReference type="AlphaFoldDB" id="A0A7S3JNP9"/>
<keyword evidence="1" id="KW-0812">Transmembrane</keyword>
<evidence type="ECO:0000313" key="3">
    <source>
        <dbReference type="EMBL" id="CAE0358015.1"/>
    </source>
</evidence>
<reference evidence="3" key="1">
    <citation type="submission" date="2021-01" db="EMBL/GenBank/DDBJ databases">
        <authorList>
            <person name="Corre E."/>
            <person name="Pelletier E."/>
            <person name="Niang G."/>
            <person name="Scheremetjew M."/>
            <person name="Finn R."/>
            <person name="Kale V."/>
            <person name="Holt S."/>
            <person name="Cochrane G."/>
            <person name="Meng A."/>
            <person name="Brown T."/>
            <person name="Cohen L."/>
        </authorList>
    </citation>
    <scope>NUCLEOTIDE SEQUENCE</scope>
    <source>
        <strain evidence="3">FSP1.4</strain>
    </source>
</reference>
<sequence length="147" mass="16994">MLSKREQKFQLRLTQNKRIMDKQGISRPISLLIGLSFLLLAGHLSALLAAAQKESELLQGLSYVLLIPSVIIITTLMITNWYKTVKYFVTFEEITKADLDTYFLKINKEKHFANGLEWSTAQLGHFWIELRIKNPNIEEPAEEDDQK</sequence>
<evidence type="ECO:0000256" key="1">
    <source>
        <dbReference type="SAM" id="Phobius"/>
    </source>
</evidence>
<gene>
    <name evidence="2" type="ORF">EHAR0213_LOCUS16934</name>
    <name evidence="3" type="ORF">EHAR0213_LOCUS16935</name>
</gene>
<organism evidence="3">
    <name type="scientific">Euplotes harpa</name>
    <dbReference type="NCBI Taxonomy" id="151035"/>
    <lineage>
        <taxon>Eukaryota</taxon>
        <taxon>Sar</taxon>
        <taxon>Alveolata</taxon>
        <taxon>Ciliophora</taxon>
        <taxon>Intramacronucleata</taxon>
        <taxon>Spirotrichea</taxon>
        <taxon>Hypotrichia</taxon>
        <taxon>Euplotida</taxon>
        <taxon>Euplotidae</taxon>
        <taxon>Euplotes</taxon>
    </lineage>
</organism>
<dbReference type="EMBL" id="HBII01040381">
    <property type="protein sequence ID" value="CAE0358015.1"/>
    <property type="molecule type" value="Transcribed_RNA"/>
</dbReference>
<evidence type="ECO:0000313" key="2">
    <source>
        <dbReference type="EMBL" id="CAE0358014.1"/>
    </source>
</evidence>
<keyword evidence="1" id="KW-0472">Membrane</keyword>
<proteinExistence type="predicted"/>
<keyword evidence="1" id="KW-1133">Transmembrane helix</keyword>
<accession>A0A7S3JNP9</accession>
<feature type="transmembrane region" description="Helical" evidence="1">
    <location>
        <begin position="60"/>
        <end position="82"/>
    </location>
</feature>
<name>A0A7S3JNP9_9SPIT</name>
<protein>
    <submittedName>
        <fullName evidence="3">Uncharacterized protein</fullName>
    </submittedName>
</protein>